<name>A0A9W7JKF5_HIBTR</name>
<reference evidence="4" key="1">
    <citation type="submission" date="2023-05" db="EMBL/GenBank/DDBJ databases">
        <title>Genome and transcriptome analyses reveal genes involved in the formation of fine ridges on petal epidermal cells in Hibiscus trionum.</title>
        <authorList>
            <person name="Koshimizu S."/>
            <person name="Masuda S."/>
            <person name="Ishii T."/>
            <person name="Shirasu K."/>
            <person name="Hoshino A."/>
            <person name="Arita M."/>
        </authorList>
    </citation>
    <scope>NUCLEOTIDE SEQUENCE</scope>
    <source>
        <strain evidence="4">Hamamatsu line</strain>
    </source>
</reference>
<evidence type="ECO:0000313" key="5">
    <source>
        <dbReference type="Proteomes" id="UP001165190"/>
    </source>
</evidence>
<evidence type="ECO:0000256" key="2">
    <source>
        <dbReference type="SAM" id="MobiDB-lite"/>
    </source>
</evidence>
<dbReference type="GO" id="GO:0005737">
    <property type="term" value="C:cytoplasm"/>
    <property type="evidence" value="ECO:0007669"/>
    <property type="project" value="UniProtKB-ARBA"/>
</dbReference>
<protein>
    <recommendedName>
        <fullName evidence="3">Association with the SNF1 complex (ASC) domain-containing protein</fullName>
    </recommendedName>
</protein>
<evidence type="ECO:0000256" key="1">
    <source>
        <dbReference type="ARBA" id="ARBA00010926"/>
    </source>
</evidence>
<keyword evidence="5" id="KW-1185">Reference proteome</keyword>
<sequence>MNNQYGKDQDEATVIGFEVPRSPDSSYNNAYPGSEDDSRDPPVVPPHLHRSLLSYPSSLNASGSIPLPENVILNHLYIENREAPRSVVALGFTHRFRSKYVTVMLYKPVPRRGSTST</sequence>
<dbReference type="AlphaFoldDB" id="A0A9W7JKF5"/>
<dbReference type="EMBL" id="BSYR01000077">
    <property type="protein sequence ID" value="GMJ15154.1"/>
    <property type="molecule type" value="Genomic_DNA"/>
</dbReference>
<dbReference type="PANTHER" id="PTHR46316">
    <property type="entry name" value="SNF1-RELATED PROTEIN KINASE REGULATORY SUBUNIT BETA-1"/>
    <property type="match status" value="1"/>
</dbReference>
<dbReference type="InterPro" id="IPR006828">
    <property type="entry name" value="ASC_dom"/>
</dbReference>
<dbReference type="Proteomes" id="UP001165190">
    <property type="component" value="Unassembled WGS sequence"/>
</dbReference>
<feature type="domain" description="Association with the SNF1 complex (ASC)" evidence="3">
    <location>
        <begin position="20"/>
        <end position="109"/>
    </location>
</feature>
<gene>
    <name evidence="4" type="ORF">HRI_005184600</name>
</gene>
<dbReference type="SMART" id="SM01010">
    <property type="entry name" value="AMPKBI"/>
    <property type="match status" value="1"/>
</dbReference>
<accession>A0A9W7JKF5</accession>
<dbReference type="InterPro" id="IPR043554">
    <property type="entry name" value="KINB"/>
</dbReference>
<dbReference type="PANTHER" id="PTHR46316:SF5">
    <property type="entry name" value="SNF1-RELATED PROTEIN KINASE REGULATORY SUBUNIT BETA-3"/>
    <property type="match status" value="1"/>
</dbReference>
<comment type="caution">
    <text evidence="4">The sequence shown here is derived from an EMBL/GenBank/DDBJ whole genome shotgun (WGS) entry which is preliminary data.</text>
</comment>
<feature type="region of interest" description="Disordered" evidence="2">
    <location>
        <begin position="1"/>
        <end position="49"/>
    </location>
</feature>
<dbReference type="Pfam" id="PF04739">
    <property type="entry name" value="AMPKBI"/>
    <property type="match status" value="1"/>
</dbReference>
<proteinExistence type="inferred from homology"/>
<organism evidence="4 5">
    <name type="scientific">Hibiscus trionum</name>
    <name type="common">Flower of an hour</name>
    <dbReference type="NCBI Taxonomy" id="183268"/>
    <lineage>
        <taxon>Eukaryota</taxon>
        <taxon>Viridiplantae</taxon>
        <taxon>Streptophyta</taxon>
        <taxon>Embryophyta</taxon>
        <taxon>Tracheophyta</taxon>
        <taxon>Spermatophyta</taxon>
        <taxon>Magnoliopsida</taxon>
        <taxon>eudicotyledons</taxon>
        <taxon>Gunneridae</taxon>
        <taxon>Pentapetalae</taxon>
        <taxon>rosids</taxon>
        <taxon>malvids</taxon>
        <taxon>Malvales</taxon>
        <taxon>Malvaceae</taxon>
        <taxon>Malvoideae</taxon>
        <taxon>Hibiscus</taxon>
    </lineage>
</organism>
<dbReference type="Gene3D" id="6.20.250.60">
    <property type="match status" value="1"/>
</dbReference>
<comment type="similarity">
    <text evidence="1">Belongs to the 5'-AMP-activated protein kinase beta subunit family.</text>
</comment>
<evidence type="ECO:0000259" key="3">
    <source>
        <dbReference type="SMART" id="SM01010"/>
    </source>
</evidence>
<dbReference type="SUPFAM" id="SSF160219">
    <property type="entry name" value="AMPKBI-like"/>
    <property type="match status" value="1"/>
</dbReference>
<dbReference type="OrthoDB" id="531008at2759"/>
<dbReference type="InterPro" id="IPR037256">
    <property type="entry name" value="ASC_dom_sf"/>
</dbReference>
<evidence type="ECO:0000313" key="4">
    <source>
        <dbReference type="EMBL" id="GMJ15154.1"/>
    </source>
</evidence>